<dbReference type="Pfam" id="PF00732">
    <property type="entry name" value="GMC_oxred_N"/>
    <property type="match status" value="1"/>
</dbReference>
<dbReference type="SUPFAM" id="SSF51905">
    <property type="entry name" value="FAD/NAD(P)-binding domain"/>
    <property type="match status" value="1"/>
</dbReference>
<dbReference type="PANTHER" id="PTHR11552">
    <property type="entry name" value="GLUCOSE-METHANOL-CHOLINE GMC OXIDOREDUCTASE"/>
    <property type="match status" value="1"/>
</dbReference>
<dbReference type="InterPro" id="IPR000172">
    <property type="entry name" value="GMC_OxRdtase_N"/>
</dbReference>
<evidence type="ECO:0000259" key="6">
    <source>
        <dbReference type="PROSITE" id="PS00623"/>
    </source>
</evidence>
<comment type="caution">
    <text evidence="8">The sequence shown here is derived from an EMBL/GenBank/DDBJ whole genome shotgun (WGS) entry which is preliminary data.</text>
</comment>
<keyword evidence="3 4" id="KW-0274">FAD</keyword>
<keyword evidence="4" id="KW-0285">Flavoprotein</keyword>
<dbReference type="EMBL" id="VTPC01085255">
    <property type="protein sequence ID" value="KAF2887081.1"/>
    <property type="molecule type" value="Genomic_DNA"/>
</dbReference>
<evidence type="ECO:0000256" key="3">
    <source>
        <dbReference type="PIRSR" id="PIRSR000137-2"/>
    </source>
</evidence>
<accession>A0A8K0CL73</accession>
<evidence type="ECO:0000256" key="5">
    <source>
        <dbReference type="SAM" id="SignalP"/>
    </source>
</evidence>
<feature type="active site" description="Proton donor" evidence="2">
    <location>
        <position position="552"/>
    </location>
</feature>
<keyword evidence="5" id="KW-0732">Signal</keyword>
<dbReference type="AlphaFoldDB" id="A0A8K0CL73"/>
<dbReference type="Gene3D" id="3.30.560.10">
    <property type="entry name" value="Glucose Oxidase, domain 3"/>
    <property type="match status" value="1"/>
</dbReference>
<feature type="domain" description="Glucose-methanol-choline oxidoreductase N-terminal" evidence="7">
    <location>
        <begin position="317"/>
        <end position="331"/>
    </location>
</feature>
<evidence type="ECO:0000313" key="8">
    <source>
        <dbReference type="EMBL" id="KAF2887081.1"/>
    </source>
</evidence>
<keyword evidence="9" id="KW-1185">Reference proteome</keyword>
<dbReference type="Proteomes" id="UP000801492">
    <property type="component" value="Unassembled WGS sequence"/>
</dbReference>
<dbReference type="OrthoDB" id="269227at2759"/>
<reference evidence="8" key="1">
    <citation type="submission" date="2019-08" db="EMBL/GenBank/DDBJ databases">
        <title>The genome of the North American firefly Photinus pyralis.</title>
        <authorList>
            <consortium name="Photinus pyralis genome working group"/>
            <person name="Fallon T.R."/>
            <person name="Sander Lower S.E."/>
            <person name="Weng J.-K."/>
        </authorList>
    </citation>
    <scope>NUCLEOTIDE SEQUENCE</scope>
    <source>
        <strain evidence="8">TRF0915ILg1</strain>
        <tissue evidence="8">Whole body</tissue>
    </source>
</reference>
<feature type="chain" id="PRO_5035428191" description="Glucose-methanol-choline oxidoreductase N-terminal domain-containing protein" evidence="5">
    <location>
        <begin position="20"/>
        <end position="619"/>
    </location>
</feature>
<dbReference type="Pfam" id="PF05199">
    <property type="entry name" value="GMC_oxred_C"/>
    <property type="match status" value="1"/>
</dbReference>
<feature type="active site" description="Proton acceptor" evidence="2">
    <location>
        <position position="596"/>
    </location>
</feature>
<evidence type="ECO:0000313" key="9">
    <source>
        <dbReference type="Proteomes" id="UP000801492"/>
    </source>
</evidence>
<dbReference type="GO" id="GO:0016614">
    <property type="term" value="F:oxidoreductase activity, acting on CH-OH group of donors"/>
    <property type="evidence" value="ECO:0007669"/>
    <property type="project" value="InterPro"/>
</dbReference>
<evidence type="ECO:0000256" key="1">
    <source>
        <dbReference type="ARBA" id="ARBA00010790"/>
    </source>
</evidence>
<evidence type="ECO:0000259" key="7">
    <source>
        <dbReference type="PROSITE" id="PS00624"/>
    </source>
</evidence>
<dbReference type="Gene3D" id="3.50.50.60">
    <property type="entry name" value="FAD/NAD(P)-binding domain"/>
    <property type="match status" value="1"/>
</dbReference>
<organism evidence="8 9">
    <name type="scientific">Ignelater luminosus</name>
    <name type="common">Cucubano</name>
    <name type="synonym">Pyrophorus luminosus</name>
    <dbReference type="NCBI Taxonomy" id="2038154"/>
    <lineage>
        <taxon>Eukaryota</taxon>
        <taxon>Metazoa</taxon>
        <taxon>Ecdysozoa</taxon>
        <taxon>Arthropoda</taxon>
        <taxon>Hexapoda</taxon>
        <taxon>Insecta</taxon>
        <taxon>Pterygota</taxon>
        <taxon>Neoptera</taxon>
        <taxon>Endopterygota</taxon>
        <taxon>Coleoptera</taxon>
        <taxon>Polyphaga</taxon>
        <taxon>Elateriformia</taxon>
        <taxon>Elateroidea</taxon>
        <taxon>Elateridae</taxon>
        <taxon>Agrypninae</taxon>
        <taxon>Pyrophorini</taxon>
        <taxon>Ignelater</taxon>
    </lineage>
</organism>
<evidence type="ECO:0000256" key="4">
    <source>
        <dbReference type="RuleBase" id="RU003968"/>
    </source>
</evidence>
<dbReference type="GO" id="GO:0050660">
    <property type="term" value="F:flavin adenine dinucleotide binding"/>
    <property type="evidence" value="ECO:0007669"/>
    <property type="project" value="InterPro"/>
</dbReference>
<dbReference type="InterPro" id="IPR012132">
    <property type="entry name" value="GMC_OxRdtase"/>
</dbReference>
<dbReference type="InterPro" id="IPR036188">
    <property type="entry name" value="FAD/NAD-bd_sf"/>
</dbReference>
<gene>
    <name evidence="8" type="ORF">ILUMI_19092</name>
</gene>
<dbReference type="PROSITE" id="PS00624">
    <property type="entry name" value="GMC_OXRED_2"/>
    <property type="match status" value="1"/>
</dbReference>
<comment type="similarity">
    <text evidence="1 4">Belongs to the GMC oxidoreductase family.</text>
</comment>
<feature type="signal peptide" evidence="5">
    <location>
        <begin position="1"/>
        <end position="19"/>
    </location>
</feature>
<evidence type="ECO:0000256" key="2">
    <source>
        <dbReference type="PIRSR" id="PIRSR000137-1"/>
    </source>
</evidence>
<dbReference type="SUPFAM" id="SSF54373">
    <property type="entry name" value="FAD-linked reductases, C-terminal domain"/>
    <property type="match status" value="1"/>
</dbReference>
<dbReference type="InterPro" id="IPR007867">
    <property type="entry name" value="GMC_OxRtase_C"/>
</dbReference>
<name>A0A8K0CL73_IGNLU</name>
<comment type="cofactor">
    <cofactor evidence="3">
        <name>FAD</name>
        <dbReference type="ChEBI" id="CHEBI:57692"/>
    </cofactor>
</comment>
<sequence>MLVTNIALCFLALFISVSASENSVEYYQNLLQEFLKNASQWEQPTDSRRFFKLIDEHEEAIHYGHYDFIIVGVGVAGSVLVNRLTESGKFKVLALEAGLRENDFTDVPGFATYLVRSDFNWGYKTVPQANACHGLRNKQCNYPRGRAVGGSSVINYMVYTRGNKEDFNKWGIRNQGWDYKGVLPYFKKTENSSLDFEDAGYHGHHGPLSVETAKYYPEIANIFLKSAKQRGRKILDYNGRDQNGYSRFQMMTRKGSRWSANKAFVASAMYRENFELLDHSLGIKILIKDYKAYGVEFIRDGKKYKATASKEVIICGGTINSPQMLMLSGIGPKEHLNELDISVVQDLPVGKNLYDHQVYIALLFSTNISTQNEPSTEEHIKHYLEGHGLLTVVSAFTVVGYESPRVKTKSPRVEYAFFSGHIEEAAPFFADFLQMTEENWQAISKPLAGKYMLGVFPILLHPKSKGTIKLKTKDPLDFPLLDSNCYSDKNGEDMKEMLSAIKDVFQLSKTPAFQSIDSKYVSDPLPACKEYKHLSDDYWRCALKQLTYPGLHPVGTCKMGPKSDKTAIVDNKLKVYGINGLRVADASVIPVTLAAHTTAASYMVGEKASDLIRKEHGDL</sequence>
<proteinExistence type="inferred from homology"/>
<protein>
    <recommendedName>
        <fullName evidence="6 7">Glucose-methanol-choline oxidoreductase N-terminal domain-containing protein</fullName>
    </recommendedName>
</protein>
<dbReference type="PIRSF" id="PIRSF000137">
    <property type="entry name" value="Alcohol_oxidase"/>
    <property type="match status" value="1"/>
</dbReference>
<dbReference type="PANTHER" id="PTHR11552:SF158">
    <property type="entry name" value="GH23626P-RELATED"/>
    <property type="match status" value="1"/>
</dbReference>
<feature type="domain" description="Glucose-methanol-choline oxidoreductase N-terminal" evidence="6">
    <location>
        <begin position="145"/>
        <end position="168"/>
    </location>
</feature>
<dbReference type="PROSITE" id="PS00623">
    <property type="entry name" value="GMC_OXRED_1"/>
    <property type="match status" value="1"/>
</dbReference>
<feature type="binding site" evidence="3">
    <location>
        <begin position="155"/>
        <end position="158"/>
    </location>
    <ligand>
        <name>FAD</name>
        <dbReference type="ChEBI" id="CHEBI:57692"/>
    </ligand>
</feature>